<dbReference type="InterPro" id="IPR000192">
    <property type="entry name" value="Aminotrans_V_dom"/>
</dbReference>
<dbReference type="AlphaFoldDB" id="A0A1M2W3Q4"/>
<dbReference type="OMA" id="EFAHHDG"/>
<reference evidence="3 4" key="1">
    <citation type="submission" date="2016-10" db="EMBL/GenBank/DDBJ databases">
        <title>Genome sequence of the basidiomycete white-rot fungus Trametes pubescens.</title>
        <authorList>
            <person name="Makela M.R."/>
            <person name="Granchi Z."/>
            <person name="Peng M."/>
            <person name="De Vries R.P."/>
            <person name="Grigoriev I."/>
            <person name="Riley R."/>
            <person name="Hilden K."/>
        </authorList>
    </citation>
    <scope>NUCLEOTIDE SEQUENCE [LARGE SCALE GENOMIC DNA]</scope>
    <source>
        <strain evidence="3 4">FBCC735</strain>
    </source>
</reference>
<organism evidence="3 4">
    <name type="scientific">Trametes pubescens</name>
    <name type="common">White-rot fungus</name>
    <dbReference type="NCBI Taxonomy" id="154538"/>
    <lineage>
        <taxon>Eukaryota</taxon>
        <taxon>Fungi</taxon>
        <taxon>Dikarya</taxon>
        <taxon>Basidiomycota</taxon>
        <taxon>Agaricomycotina</taxon>
        <taxon>Agaricomycetes</taxon>
        <taxon>Polyporales</taxon>
        <taxon>Polyporaceae</taxon>
        <taxon>Trametes</taxon>
    </lineage>
</organism>
<comment type="caution">
    <text evidence="3">The sequence shown here is derived from an EMBL/GenBank/DDBJ whole genome shotgun (WGS) entry which is preliminary data.</text>
</comment>
<dbReference type="InterPro" id="IPR015421">
    <property type="entry name" value="PyrdxlP-dep_Trfase_major"/>
</dbReference>
<dbReference type="SUPFAM" id="SSF53383">
    <property type="entry name" value="PLP-dependent transferases"/>
    <property type="match status" value="1"/>
</dbReference>
<feature type="domain" description="Aminotransferase class V" evidence="2">
    <location>
        <begin position="75"/>
        <end position="134"/>
    </location>
</feature>
<name>A0A1M2W3Q4_TRAPU</name>
<proteinExistence type="predicted"/>
<dbReference type="EMBL" id="MNAD01000281">
    <property type="protein sequence ID" value="OJT14497.1"/>
    <property type="molecule type" value="Genomic_DNA"/>
</dbReference>
<evidence type="ECO:0000313" key="3">
    <source>
        <dbReference type="EMBL" id="OJT14497.1"/>
    </source>
</evidence>
<dbReference type="Gene3D" id="3.40.640.10">
    <property type="entry name" value="Type I PLP-dependent aspartate aminotransferase-like (Major domain)"/>
    <property type="match status" value="1"/>
</dbReference>
<accession>A0A1M2W3Q4</accession>
<dbReference type="STRING" id="154538.A0A1M2W3Q4"/>
<keyword evidence="4" id="KW-1185">Reference proteome</keyword>
<evidence type="ECO:0000256" key="1">
    <source>
        <dbReference type="ARBA" id="ARBA00022898"/>
    </source>
</evidence>
<dbReference type="PANTHER" id="PTHR43092:SF2">
    <property type="entry name" value="HERCYNYLCYSTEINE SULFOXIDE LYASE"/>
    <property type="match status" value="1"/>
</dbReference>
<dbReference type="Proteomes" id="UP000184267">
    <property type="component" value="Unassembled WGS sequence"/>
</dbReference>
<sequence>MPIPQLVPSKGESYDPAERPPPFGHALKQYFPLDEDYVNLNPGSWGTLPLPVLFAATRLGYQIERNPDKMYRQLFHPLIVQARESIAKLVGADRDEVVFTPNATLAINTVLRNFEWREGDLLVGGAYDYHAVLLHHLLTHTKAATSYGGIANTIRYLADRSEQPRPELCLVKYIFPLTHAQILENFRTSLREFKAEHAAFGTQFTDVPPLSPGYTDDPAERKNKIVVVLDAITAAPGALMPWKEMVRVCTEEGAWAVVDAAHSIGQEPDINLSEAKPDFWITDCHKWLYAKRGCAVLYVPKRNQHIIKSSIPTSHEYVHAGSAKAMEKGTNFVMQHGWTGTPDHTAYASVPDALAFREWLGGEKVINDYCHQLALDGGKRLAHILGTRVLDETGELTLNMSNVRLPLPVEKSRGELYTPETISHINVYMRDKLLDEWGTYVVHFFHAGAWWCRCSPQVFNELSDFDYLGNALLAVCEDILEAFNLNK</sequence>
<evidence type="ECO:0000259" key="2">
    <source>
        <dbReference type="Pfam" id="PF00266"/>
    </source>
</evidence>
<dbReference type="OrthoDB" id="5978656at2759"/>
<dbReference type="PANTHER" id="PTHR43092">
    <property type="entry name" value="L-CYSTEINE DESULFHYDRASE"/>
    <property type="match status" value="1"/>
</dbReference>
<gene>
    <name evidence="3" type="ORF">TRAPUB_8943</name>
</gene>
<keyword evidence="1" id="KW-0663">Pyridoxal phosphate</keyword>
<evidence type="ECO:0000313" key="4">
    <source>
        <dbReference type="Proteomes" id="UP000184267"/>
    </source>
</evidence>
<dbReference type="InterPro" id="IPR015424">
    <property type="entry name" value="PyrdxlP-dep_Trfase"/>
</dbReference>
<dbReference type="Pfam" id="PF00266">
    <property type="entry name" value="Aminotran_5"/>
    <property type="match status" value="2"/>
</dbReference>
<feature type="domain" description="Aminotransferase class V" evidence="2">
    <location>
        <begin position="224"/>
        <end position="391"/>
    </location>
</feature>
<protein>
    <recommendedName>
        <fullName evidence="2">Aminotransferase class V domain-containing protein</fullName>
    </recommendedName>
</protein>